<comment type="caution">
    <text evidence="4">The sequence shown here is derived from an EMBL/GenBank/DDBJ whole genome shotgun (WGS) entry which is preliminary data.</text>
</comment>
<feature type="non-terminal residue" evidence="4">
    <location>
        <position position="117"/>
    </location>
</feature>
<organism evidence="4">
    <name type="scientific">marine sediment metagenome</name>
    <dbReference type="NCBI Taxonomy" id="412755"/>
    <lineage>
        <taxon>unclassified sequences</taxon>
        <taxon>metagenomes</taxon>
        <taxon>ecological metagenomes</taxon>
    </lineage>
</organism>
<dbReference type="InterPro" id="IPR015813">
    <property type="entry name" value="Pyrv/PenolPyrv_kinase-like_dom"/>
</dbReference>
<dbReference type="GO" id="GO:0000287">
    <property type="term" value="F:magnesium ion binding"/>
    <property type="evidence" value="ECO:0007669"/>
    <property type="project" value="TreeGrafter"/>
</dbReference>
<dbReference type="Pfam" id="PF02548">
    <property type="entry name" value="Pantoate_transf"/>
    <property type="match status" value="1"/>
</dbReference>
<dbReference type="PANTHER" id="PTHR20881:SF0">
    <property type="entry name" value="3-METHYL-2-OXOBUTANOATE HYDROXYMETHYLTRANSFERASE"/>
    <property type="match status" value="1"/>
</dbReference>
<evidence type="ECO:0000256" key="2">
    <source>
        <dbReference type="ARBA" id="ARBA00012618"/>
    </source>
</evidence>
<evidence type="ECO:0000256" key="1">
    <source>
        <dbReference type="ARBA" id="ARBA00008676"/>
    </source>
</evidence>
<gene>
    <name evidence="4" type="ORF">S12H4_05677</name>
</gene>
<dbReference type="SUPFAM" id="SSF51621">
    <property type="entry name" value="Phosphoenolpyruvate/pyruvate domain"/>
    <property type="match status" value="1"/>
</dbReference>
<keyword evidence="3" id="KW-0808">Transferase</keyword>
<dbReference type="InterPro" id="IPR040442">
    <property type="entry name" value="Pyrv_kinase-like_dom_sf"/>
</dbReference>
<dbReference type="EC" id="2.1.2.11" evidence="2"/>
<evidence type="ECO:0000256" key="3">
    <source>
        <dbReference type="ARBA" id="ARBA00022679"/>
    </source>
</evidence>
<dbReference type="GO" id="GO:0005737">
    <property type="term" value="C:cytoplasm"/>
    <property type="evidence" value="ECO:0007669"/>
    <property type="project" value="TreeGrafter"/>
</dbReference>
<sequence>MKKSVLNFAGMKKRGEKITYLTCYDYPMACLCEKAGFDMLLVGDSLGMVVYGYQGTNPVTMEQMIVHSQAVRRGAPNTFIIGDMPFLSYQKSVEDAVYNAGRFYKEAEVDAIKLEVA</sequence>
<dbReference type="PANTHER" id="PTHR20881">
    <property type="entry name" value="3-METHYL-2-OXOBUTANOATE HYDROXYMETHYLTRANSFERASE"/>
    <property type="match status" value="1"/>
</dbReference>
<dbReference type="Gene3D" id="3.20.20.60">
    <property type="entry name" value="Phosphoenolpyruvate-binding domains"/>
    <property type="match status" value="1"/>
</dbReference>
<dbReference type="GO" id="GO:0003864">
    <property type="term" value="F:3-methyl-2-oxobutanoate hydroxymethyltransferase activity"/>
    <property type="evidence" value="ECO:0007669"/>
    <property type="project" value="UniProtKB-EC"/>
</dbReference>
<dbReference type="InterPro" id="IPR003700">
    <property type="entry name" value="Pantoate_hydroxy_MeTrfase"/>
</dbReference>
<reference evidence="4" key="1">
    <citation type="journal article" date="2014" name="Front. Microbiol.">
        <title>High frequency of phylogenetically diverse reductive dehalogenase-homologous genes in deep subseafloor sedimentary metagenomes.</title>
        <authorList>
            <person name="Kawai M."/>
            <person name="Futagami T."/>
            <person name="Toyoda A."/>
            <person name="Takaki Y."/>
            <person name="Nishi S."/>
            <person name="Hori S."/>
            <person name="Arai W."/>
            <person name="Tsubouchi T."/>
            <person name="Morono Y."/>
            <person name="Uchiyama I."/>
            <person name="Ito T."/>
            <person name="Fujiyama A."/>
            <person name="Inagaki F."/>
            <person name="Takami H."/>
        </authorList>
    </citation>
    <scope>NUCLEOTIDE SEQUENCE</scope>
    <source>
        <strain evidence="4">Expedition CK06-06</strain>
    </source>
</reference>
<comment type="similarity">
    <text evidence="1">Belongs to the PanB family.</text>
</comment>
<dbReference type="GO" id="GO:0015940">
    <property type="term" value="P:pantothenate biosynthetic process"/>
    <property type="evidence" value="ECO:0007669"/>
    <property type="project" value="InterPro"/>
</dbReference>
<evidence type="ECO:0000313" key="4">
    <source>
        <dbReference type="EMBL" id="GAI65271.1"/>
    </source>
</evidence>
<proteinExistence type="inferred from homology"/>
<accession>X1RE36</accession>
<name>X1RE36_9ZZZZ</name>
<dbReference type="AlphaFoldDB" id="X1RE36"/>
<dbReference type="EMBL" id="BARW01001905">
    <property type="protein sequence ID" value="GAI65271.1"/>
    <property type="molecule type" value="Genomic_DNA"/>
</dbReference>
<protein>
    <recommendedName>
        <fullName evidence="2">3-methyl-2-oxobutanoate hydroxymethyltransferase</fullName>
        <ecNumber evidence="2">2.1.2.11</ecNumber>
    </recommendedName>
</protein>